<feature type="domain" description="Mur ligase C-terminal" evidence="2">
    <location>
        <begin position="1"/>
        <end position="71"/>
    </location>
</feature>
<dbReference type="PANTHER" id="PTHR23135:SF4">
    <property type="entry name" value="UDP-N-ACETYLMURAMOYL-L-ALANYL-D-GLUTAMATE--2,6-DIAMINOPIMELATE LIGASE MURE HOMOLOG, CHLOROPLASTIC"/>
    <property type="match status" value="1"/>
</dbReference>
<sequence>MGEISGRIADFTIITSDNPRTEEPYAIIREIEEGIKKTGAEFIAIVDRREAIKYSIINAKPEDIIILAGKGHETYQIFKPFILMSMKL</sequence>
<evidence type="ECO:0000313" key="4">
    <source>
        <dbReference type="Proteomes" id="UP000198601"/>
    </source>
</evidence>
<dbReference type="PANTHER" id="PTHR23135">
    <property type="entry name" value="MUR LIGASE FAMILY MEMBER"/>
    <property type="match status" value="1"/>
</dbReference>
<dbReference type="InterPro" id="IPR004101">
    <property type="entry name" value="Mur_ligase_C"/>
</dbReference>
<proteinExistence type="predicted"/>
<dbReference type="STRING" id="624147.SAMN04487970_102330"/>
<evidence type="ECO:0000256" key="1">
    <source>
        <dbReference type="ARBA" id="ARBA00004752"/>
    </source>
</evidence>
<dbReference type="AlphaFoldDB" id="A0A1G4S5A9"/>
<gene>
    <name evidence="3" type="ORF">SAMN04487970_102330</name>
</gene>
<protein>
    <submittedName>
        <fullName evidence="3">UDP-N-acetylmuramoyl-L-alanyl-D-glutamate--2,6-diaminopimelate ligase</fullName>
    </submittedName>
</protein>
<reference evidence="4" key="1">
    <citation type="submission" date="2016-10" db="EMBL/GenBank/DDBJ databases">
        <authorList>
            <person name="Varghese N."/>
            <person name="Submissions S."/>
        </authorList>
    </citation>
    <scope>NUCLEOTIDE SEQUENCE [LARGE SCALE GENOMIC DNA]</scope>
    <source>
        <strain evidence="4">CGMCC 1.8946</strain>
    </source>
</reference>
<name>A0A1G4S5A9_9BACL</name>
<dbReference type="InterPro" id="IPR036615">
    <property type="entry name" value="Mur_ligase_C_dom_sf"/>
</dbReference>
<accession>A0A1G4S5A9</accession>
<dbReference type="GO" id="GO:0016881">
    <property type="term" value="F:acid-amino acid ligase activity"/>
    <property type="evidence" value="ECO:0007669"/>
    <property type="project" value="InterPro"/>
</dbReference>
<comment type="pathway">
    <text evidence="1">Cell wall biogenesis; peptidoglycan biosynthesis.</text>
</comment>
<evidence type="ECO:0000313" key="3">
    <source>
        <dbReference type="EMBL" id="SCW64344.1"/>
    </source>
</evidence>
<dbReference type="Proteomes" id="UP000198601">
    <property type="component" value="Unassembled WGS sequence"/>
</dbReference>
<keyword evidence="3" id="KW-0436">Ligase</keyword>
<dbReference type="SUPFAM" id="SSF53244">
    <property type="entry name" value="MurD-like peptide ligases, peptide-binding domain"/>
    <property type="match status" value="1"/>
</dbReference>
<organism evidence="3 4">
    <name type="scientific">Paenibacillus tianmuensis</name>
    <dbReference type="NCBI Taxonomy" id="624147"/>
    <lineage>
        <taxon>Bacteria</taxon>
        <taxon>Bacillati</taxon>
        <taxon>Bacillota</taxon>
        <taxon>Bacilli</taxon>
        <taxon>Bacillales</taxon>
        <taxon>Paenibacillaceae</taxon>
        <taxon>Paenibacillus</taxon>
    </lineage>
</organism>
<keyword evidence="4" id="KW-1185">Reference proteome</keyword>
<evidence type="ECO:0000259" key="2">
    <source>
        <dbReference type="Pfam" id="PF02875"/>
    </source>
</evidence>
<dbReference type="Pfam" id="PF02875">
    <property type="entry name" value="Mur_ligase_C"/>
    <property type="match status" value="1"/>
</dbReference>
<dbReference type="Gene3D" id="3.90.190.20">
    <property type="entry name" value="Mur ligase, C-terminal domain"/>
    <property type="match status" value="1"/>
</dbReference>
<dbReference type="EMBL" id="FMTT01000023">
    <property type="protein sequence ID" value="SCW64344.1"/>
    <property type="molecule type" value="Genomic_DNA"/>
</dbReference>